<keyword evidence="2" id="KW-1185">Reference proteome</keyword>
<comment type="caution">
    <text evidence="1">The sequence shown here is derived from an EMBL/GenBank/DDBJ whole genome shotgun (WGS) entry which is preliminary data.</text>
</comment>
<evidence type="ECO:0000313" key="2">
    <source>
        <dbReference type="Proteomes" id="UP001049176"/>
    </source>
</evidence>
<sequence>MANLVLPTFDDKIEVFRSLLEHRGCPVYDPEFGEHDIARMFCCWGRSELGENGTVELSPVRSPVPMGKVSSKLPPVPAKEVSPLLPFPQSGVITVQSEYLQLERRIMEQYAYDHAYSKK</sequence>
<dbReference type="AlphaFoldDB" id="A0A9P7RMQ6"/>
<reference evidence="1" key="1">
    <citation type="journal article" date="2021" name="Genome Biol. Evol.">
        <title>The assembled and annotated genome of the fairy-ring fungus Marasmius oreades.</title>
        <authorList>
            <person name="Hiltunen M."/>
            <person name="Ament-Velasquez S.L."/>
            <person name="Johannesson H."/>
        </authorList>
    </citation>
    <scope>NUCLEOTIDE SEQUENCE</scope>
    <source>
        <strain evidence="1">03SP1</strain>
    </source>
</reference>
<organism evidence="1 2">
    <name type="scientific">Marasmius oreades</name>
    <name type="common">fairy-ring Marasmius</name>
    <dbReference type="NCBI Taxonomy" id="181124"/>
    <lineage>
        <taxon>Eukaryota</taxon>
        <taxon>Fungi</taxon>
        <taxon>Dikarya</taxon>
        <taxon>Basidiomycota</taxon>
        <taxon>Agaricomycotina</taxon>
        <taxon>Agaricomycetes</taxon>
        <taxon>Agaricomycetidae</taxon>
        <taxon>Agaricales</taxon>
        <taxon>Marasmiineae</taxon>
        <taxon>Marasmiaceae</taxon>
        <taxon>Marasmius</taxon>
    </lineage>
</organism>
<accession>A0A9P7RMQ6</accession>
<dbReference type="KEGG" id="more:E1B28_002482"/>
<gene>
    <name evidence="1" type="ORF">E1B28_002482</name>
</gene>
<evidence type="ECO:0000313" key="1">
    <source>
        <dbReference type="EMBL" id="KAG7086531.1"/>
    </source>
</evidence>
<name>A0A9P7RMQ6_9AGAR</name>
<dbReference type="EMBL" id="CM032190">
    <property type="protein sequence ID" value="KAG7086531.1"/>
    <property type="molecule type" value="Genomic_DNA"/>
</dbReference>
<dbReference type="RefSeq" id="XP_043003002.1">
    <property type="nucleotide sequence ID" value="XM_043159401.1"/>
</dbReference>
<dbReference type="GeneID" id="66071558"/>
<proteinExistence type="predicted"/>
<protein>
    <submittedName>
        <fullName evidence="1">Uncharacterized protein</fullName>
    </submittedName>
</protein>
<dbReference type="Proteomes" id="UP001049176">
    <property type="component" value="Chromosome 10"/>
</dbReference>